<organism evidence="6 7">
    <name type="scientific">Serendipita vermifera MAFF 305830</name>
    <dbReference type="NCBI Taxonomy" id="933852"/>
    <lineage>
        <taxon>Eukaryota</taxon>
        <taxon>Fungi</taxon>
        <taxon>Dikarya</taxon>
        <taxon>Basidiomycota</taxon>
        <taxon>Agaricomycotina</taxon>
        <taxon>Agaricomycetes</taxon>
        <taxon>Sebacinales</taxon>
        <taxon>Serendipitaceae</taxon>
        <taxon>Serendipita</taxon>
    </lineage>
</organism>
<feature type="repeat" description="WD" evidence="3">
    <location>
        <begin position="1132"/>
        <end position="1173"/>
    </location>
</feature>
<keyword evidence="7" id="KW-1185">Reference proteome</keyword>
<dbReference type="PROSITE" id="PS00678">
    <property type="entry name" value="WD_REPEATS_1"/>
    <property type="match status" value="11"/>
</dbReference>
<keyword evidence="4" id="KW-0812">Transmembrane</keyword>
<dbReference type="STRING" id="933852.A0A0C2WTV7"/>
<evidence type="ECO:0000256" key="4">
    <source>
        <dbReference type="SAM" id="Phobius"/>
    </source>
</evidence>
<reference evidence="7" key="2">
    <citation type="submission" date="2015-01" db="EMBL/GenBank/DDBJ databases">
        <title>Evolutionary Origins and Diversification of the Mycorrhizal Mutualists.</title>
        <authorList>
            <consortium name="DOE Joint Genome Institute"/>
            <consortium name="Mycorrhizal Genomics Consortium"/>
            <person name="Kohler A."/>
            <person name="Kuo A."/>
            <person name="Nagy L.G."/>
            <person name="Floudas D."/>
            <person name="Copeland A."/>
            <person name="Barry K.W."/>
            <person name="Cichocki N."/>
            <person name="Veneault-Fourrey C."/>
            <person name="LaButti K."/>
            <person name="Lindquist E.A."/>
            <person name="Lipzen A."/>
            <person name="Lundell T."/>
            <person name="Morin E."/>
            <person name="Murat C."/>
            <person name="Riley R."/>
            <person name="Ohm R."/>
            <person name="Sun H."/>
            <person name="Tunlid A."/>
            <person name="Henrissat B."/>
            <person name="Grigoriev I.V."/>
            <person name="Hibbett D.S."/>
            <person name="Martin F."/>
        </authorList>
    </citation>
    <scope>NUCLEOTIDE SEQUENCE [LARGE SCALE GENOMIC DNA]</scope>
    <source>
        <strain evidence="7">MAFF 305830</strain>
    </source>
</reference>
<dbReference type="Pfam" id="PF24883">
    <property type="entry name" value="NPHP3_N"/>
    <property type="match status" value="1"/>
</dbReference>
<keyword evidence="4" id="KW-1133">Transmembrane helix</keyword>
<dbReference type="CDD" id="cd00200">
    <property type="entry name" value="WD40"/>
    <property type="match status" value="2"/>
</dbReference>
<proteinExistence type="predicted"/>
<dbReference type="Pfam" id="PF00400">
    <property type="entry name" value="WD40"/>
    <property type="match status" value="14"/>
</dbReference>
<dbReference type="PANTHER" id="PTHR19848:SF8">
    <property type="entry name" value="F-BOX AND WD REPEAT DOMAIN CONTAINING 7"/>
    <property type="match status" value="1"/>
</dbReference>
<feature type="repeat" description="WD" evidence="3">
    <location>
        <begin position="960"/>
        <end position="1001"/>
    </location>
</feature>
<dbReference type="PROSITE" id="PS50294">
    <property type="entry name" value="WD_REPEATS_REGION"/>
    <property type="match status" value="13"/>
</dbReference>
<dbReference type="Gene3D" id="2.130.10.10">
    <property type="entry name" value="YVTN repeat-like/Quinoprotein amine dehydrogenase"/>
    <property type="match status" value="7"/>
</dbReference>
<feature type="repeat" description="WD" evidence="3">
    <location>
        <begin position="745"/>
        <end position="786"/>
    </location>
</feature>
<dbReference type="InterPro" id="IPR001680">
    <property type="entry name" value="WD40_rpt"/>
</dbReference>
<dbReference type="SUPFAM" id="SSF50998">
    <property type="entry name" value="Quinoprotein alcohol dehydrogenase-like"/>
    <property type="match status" value="1"/>
</dbReference>
<evidence type="ECO:0000313" key="6">
    <source>
        <dbReference type="EMBL" id="KIM20897.1"/>
    </source>
</evidence>
<feature type="repeat" description="WD" evidence="3">
    <location>
        <begin position="917"/>
        <end position="958"/>
    </location>
</feature>
<dbReference type="OrthoDB" id="538223at2759"/>
<dbReference type="PRINTS" id="PR00320">
    <property type="entry name" value="GPROTEINBRPT"/>
</dbReference>
<feature type="repeat" description="WD" evidence="3">
    <location>
        <begin position="1046"/>
        <end position="1087"/>
    </location>
</feature>
<feature type="transmembrane region" description="Helical" evidence="4">
    <location>
        <begin position="1326"/>
        <end position="1355"/>
    </location>
</feature>
<dbReference type="InterPro" id="IPR020472">
    <property type="entry name" value="WD40_PAC1"/>
</dbReference>
<evidence type="ECO:0000256" key="2">
    <source>
        <dbReference type="ARBA" id="ARBA00022737"/>
    </source>
</evidence>
<feature type="repeat" description="WD" evidence="3">
    <location>
        <begin position="831"/>
        <end position="872"/>
    </location>
</feature>
<dbReference type="InterPro" id="IPR027417">
    <property type="entry name" value="P-loop_NTPase"/>
</dbReference>
<keyword evidence="1 3" id="KW-0853">WD repeat</keyword>
<dbReference type="InterPro" id="IPR019775">
    <property type="entry name" value="WD40_repeat_CS"/>
</dbReference>
<feature type="repeat" description="WD" evidence="3">
    <location>
        <begin position="881"/>
        <end position="915"/>
    </location>
</feature>
<feature type="repeat" description="WD" evidence="3">
    <location>
        <begin position="1175"/>
        <end position="1216"/>
    </location>
</feature>
<dbReference type="SUPFAM" id="SSF63829">
    <property type="entry name" value="Calcium-dependent phosphotriesterase"/>
    <property type="match status" value="1"/>
</dbReference>
<dbReference type="InterPro" id="IPR056884">
    <property type="entry name" value="NPHP3-like_N"/>
</dbReference>
<evidence type="ECO:0000259" key="5">
    <source>
        <dbReference type="Pfam" id="PF24883"/>
    </source>
</evidence>
<dbReference type="SUPFAM" id="SSF52540">
    <property type="entry name" value="P-loop containing nucleoside triphosphate hydrolases"/>
    <property type="match status" value="1"/>
</dbReference>
<dbReference type="InterPro" id="IPR015943">
    <property type="entry name" value="WD40/YVTN_repeat-like_dom_sf"/>
</dbReference>
<dbReference type="SMART" id="SM00320">
    <property type="entry name" value="WD40"/>
    <property type="match status" value="14"/>
</dbReference>
<name>A0A0C2WTV7_SERVB</name>
<dbReference type="HOGENOM" id="CLU_000288_6_3_1"/>
<keyword evidence="4" id="KW-0472">Membrane</keyword>
<feature type="domain" description="Nephrocystin 3-like N-terminal" evidence="5">
    <location>
        <begin position="109"/>
        <end position="264"/>
    </location>
</feature>
<feature type="repeat" description="WD" evidence="3">
    <location>
        <begin position="659"/>
        <end position="700"/>
    </location>
</feature>
<keyword evidence="2" id="KW-0677">Repeat</keyword>
<dbReference type="Gene3D" id="3.40.50.300">
    <property type="entry name" value="P-loop containing nucleotide triphosphate hydrolases"/>
    <property type="match status" value="1"/>
</dbReference>
<dbReference type="InterPro" id="IPR036322">
    <property type="entry name" value="WD40_repeat_dom_sf"/>
</dbReference>
<dbReference type="InterPro" id="IPR011047">
    <property type="entry name" value="Quinoprotein_ADH-like_sf"/>
</dbReference>
<gene>
    <name evidence="6" type="ORF">M408DRAFT_118709</name>
</gene>
<evidence type="ECO:0000256" key="3">
    <source>
        <dbReference type="PROSITE-ProRule" id="PRU00221"/>
    </source>
</evidence>
<sequence>MEQAGVVQKDAPKESSLTRIGKFANRFLNANSDEDDIIAYNAELNAIVGEVQTALTIYIAIVATRIDRKADNLKALIFLEGSRSVREQGQLGTKHRSCLQNTRVDILEEIRLWNDTDGDLKPVYCIGDVAGTGKSTIAYTMANEWGPGQCFNFFFSNTSSHDASTLCISLAKQIIGCCDGADWDEYWAGLSSELASQASQNVENLWEKLVSQPFGKCTKHRCHVLVVDALDECEKDTRTRLLKCALKACTSKSQPQLRLLLTTRTENDIRDVLEMEEFYDAIVFKSLRNSETSREDIARYVEYRLNEDKATGLKPEQRNQLVDRCNGLFIFAFHACNLVKKERPKDQLLVLGEILAECTSLDALYRRALSQVGNLSKRVRVRLMDILRVILVAREPLSIKTIALFLSEEADDVNDIVKDLGSILGSSAVDNPVYILHATLTEFLHREVLIEEKMDPETGDTQEKKIQNQYYINKTDSERVLVMGCLSNVMAKELMFNICRLETSCLLNEEFTDMGDRISKYISKSLQYSCLHWADHLESATWNADILDSFTYFLNGQFLFWLEVLSVTKRVGLASKMLAIIIKWMRKNNQNDGMAIEMARFVGTFASVIAQSAPHIYLSALPFAPENSSLSEHYMKLYPRTLAVKSGGFHDWPTSQTVLFGHTDEVFCAKFSPDGKRVVSCSGDKTVRVWDAETGEAVGAPFQGHSDSVKSVAFSPDGKRITSGSHDNTVRVWDAETGEAVGAPFQGHSDWVWSVAFSPDGKRIVSSSGDKTIRVWDAETGQAIGKPFQGHNGAVMAVAFSSNGKRIVSGSEDKSIRIWDTVTGQLVCAPFQGHSDSVWSVAFSPDGERIVSGSDDTTLRMWDAKTGQVVGAPLQIGIGRVNSVAFSPDGKRIVSSSVGMRVQVWNAKTGKAVGLPLQGHNQWVWSISFSHDSKRVISSSRDKTIRIWDAETEEVVETPLKSHSGSVMSVVFSQDGKHIVSGSSDQTVRVWDAETGQAVGAPFQGHSHWVWSIACSPDGKRIVSGSNDKTVRVWDAESGLAVGAPFEGHSLSVLSVAFSPDGKRVVSGSVDRTVRVWDAETGQMIGAPFQGHQKWVQSVAFSPNGKIIVSGSSDQTVRIWDAESGQAVGAPLQGHSDSVWSVALSPDGKRIVSGSDDNTVRVWDLDTGQAVGTPFQGHSDRVRSVAFSPDGKYIASGSRDRTVRVWDADSGKVIGTPFRGHCDCFLSVAFSPDGKQVVCSSGDKTIQVWNVEIPQVAGMHLQGHSGSTPSVPFSPDGERIVSKNKTLWARDDKNGELPRVSLSYKLEDGWILDSNSQRLFWVSPQILPGLIAGGVALIIAPFVVTTVNLSIFVYGESWVQCGKRRETDDSGSDIS</sequence>
<accession>A0A0C2WTV7</accession>
<feature type="repeat" description="WD" evidence="3">
    <location>
        <begin position="1089"/>
        <end position="1130"/>
    </location>
</feature>
<evidence type="ECO:0000313" key="7">
    <source>
        <dbReference type="Proteomes" id="UP000054097"/>
    </source>
</evidence>
<feature type="repeat" description="WD" evidence="3">
    <location>
        <begin position="788"/>
        <end position="829"/>
    </location>
</feature>
<feature type="repeat" description="WD" evidence="3">
    <location>
        <begin position="1218"/>
        <end position="1252"/>
    </location>
</feature>
<evidence type="ECO:0000256" key="1">
    <source>
        <dbReference type="ARBA" id="ARBA00022574"/>
    </source>
</evidence>
<dbReference type="PROSITE" id="PS50082">
    <property type="entry name" value="WD_REPEATS_2"/>
    <property type="match status" value="14"/>
</dbReference>
<dbReference type="SUPFAM" id="SSF50978">
    <property type="entry name" value="WD40 repeat-like"/>
    <property type="match status" value="1"/>
</dbReference>
<dbReference type="PANTHER" id="PTHR19848">
    <property type="entry name" value="WD40 REPEAT PROTEIN"/>
    <property type="match status" value="1"/>
</dbReference>
<feature type="repeat" description="WD" evidence="3">
    <location>
        <begin position="702"/>
        <end position="743"/>
    </location>
</feature>
<protein>
    <recommendedName>
        <fullName evidence="5">Nephrocystin 3-like N-terminal domain-containing protein</fullName>
    </recommendedName>
</protein>
<reference evidence="6 7" key="1">
    <citation type="submission" date="2014-04" db="EMBL/GenBank/DDBJ databases">
        <authorList>
            <consortium name="DOE Joint Genome Institute"/>
            <person name="Kuo A."/>
            <person name="Zuccaro A."/>
            <person name="Kohler A."/>
            <person name="Nagy L.G."/>
            <person name="Floudas D."/>
            <person name="Copeland A."/>
            <person name="Barry K.W."/>
            <person name="Cichocki N."/>
            <person name="Veneault-Fourrey C."/>
            <person name="LaButti K."/>
            <person name="Lindquist E.A."/>
            <person name="Lipzen A."/>
            <person name="Lundell T."/>
            <person name="Morin E."/>
            <person name="Murat C."/>
            <person name="Sun H."/>
            <person name="Tunlid A."/>
            <person name="Henrissat B."/>
            <person name="Grigoriev I.V."/>
            <person name="Hibbett D.S."/>
            <person name="Martin F."/>
            <person name="Nordberg H.P."/>
            <person name="Cantor M.N."/>
            <person name="Hua S.X."/>
        </authorList>
    </citation>
    <scope>NUCLEOTIDE SEQUENCE [LARGE SCALE GENOMIC DNA]</scope>
    <source>
        <strain evidence="6 7">MAFF 305830</strain>
    </source>
</reference>
<dbReference type="EMBL" id="KN824402">
    <property type="protein sequence ID" value="KIM20897.1"/>
    <property type="molecule type" value="Genomic_DNA"/>
</dbReference>
<dbReference type="Proteomes" id="UP000054097">
    <property type="component" value="Unassembled WGS sequence"/>
</dbReference>
<feature type="repeat" description="WD" evidence="3">
    <location>
        <begin position="1003"/>
        <end position="1044"/>
    </location>
</feature>